<organism evidence="1 2">
    <name type="scientific">Spiroplasma turonicum</name>
    <dbReference type="NCBI Taxonomy" id="216946"/>
    <lineage>
        <taxon>Bacteria</taxon>
        <taxon>Bacillati</taxon>
        <taxon>Mycoplasmatota</taxon>
        <taxon>Mollicutes</taxon>
        <taxon>Entomoplasmatales</taxon>
        <taxon>Spiroplasmataceae</taxon>
        <taxon>Spiroplasma</taxon>
    </lineage>
</organism>
<name>A0A0K1P6E9_9MOLU</name>
<keyword evidence="2" id="KW-1185">Reference proteome</keyword>
<gene>
    <name evidence="1" type="ORF">STURON_00632</name>
</gene>
<accession>A0A0K1P6E9</accession>
<dbReference type="AlphaFoldDB" id="A0A0K1P6E9"/>
<dbReference type="KEGG" id="stur:STURON_00632"/>
<dbReference type="PATRIC" id="fig|216946.3.peg.650"/>
<protein>
    <submittedName>
        <fullName evidence="1">Uncharacterized protein</fullName>
    </submittedName>
</protein>
<evidence type="ECO:0000313" key="2">
    <source>
        <dbReference type="Proteomes" id="UP000067243"/>
    </source>
</evidence>
<evidence type="ECO:0000313" key="1">
    <source>
        <dbReference type="EMBL" id="AKU79878.1"/>
    </source>
</evidence>
<dbReference type="EMBL" id="CP012328">
    <property type="protein sequence ID" value="AKU79878.1"/>
    <property type="molecule type" value="Genomic_DNA"/>
</dbReference>
<reference evidence="1 2" key="1">
    <citation type="journal article" date="2015" name="Genome Announc.">
        <title>Complete Genome Sequence of Spiroplasma turonicum Strain Tab4cT, a Parasite of a Horse Fly, Haematopota sp. (Diptera: Tabanidae).</title>
        <authorList>
            <person name="Davis R.E."/>
            <person name="Shao J."/>
            <person name="Zhao Y."/>
            <person name="Gasparich G.E."/>
            <person name="Gaynor B.J."/>
            <person name="Donofrio N."/>
        </authorList>
    </citation>
    <scope>NUCLEOTIDE SEQUENCE [LARGE SCALE GENOMIC DNA]</scope>
    <source>
        <strain evidence="1 2">Tab4c</strain>
    </source>
</reference>
<dbReference type="RefSeq" id="WP_075048462.1">
    <property type="nucleotide sequence ID" value="NZ_CP012328.1"/>
</dbReference>
<proteinExistence type="predicted"/>
<sequence>MLFKYDKFIKMYYLLKNVKSRCVELKLEIINKLIDFIKDDSYNNFIKKELFKYKYKYHVIETIINCRYNLECVINFCLSDIVNENNKKK</sequence>
<dbReference type="Proteomes" id="UP000067243">
    <property type="component" value="Chromosome"/>
</dbReference>